<feature type="transmembrane region" description="Helical" evidence="9">
    <location>
        <begin position="354"/>
        <end position="378"/>
    </location>
</feature>
<evidence type="ECO:0000256" key="3">
    <source>
        <dbReference type="ARBA" id="ARBA00022989"/>
    </source>
</evidence>
<feature type="transmembrane region" description="Helical" evidence="9">
    <location>
        <begin position="114"/>
        <end position="132"/>
    </location>
</feature>
<comment type="caution">
    <text evidence="11">The sequence shown here is derived from an EMBL/GenBank/DDBJ whole genome shotgun (WGS) entry which is preliminary data.</text>
</comment>
<dbReference type="PROSITE" id="PS50262">
    <property type="entry name" value="G_PROTEIN_RECEP_F1_2"/>
    <property type="match status" value="1"/>
</dbReference>
<evidence type="ECO:0000256" key="1">
    <source>
        <dbReference type="ARBA" id="ARBA00004141"/>
    </source>
</evidence>
<proteinExistence type="predicted"/>
<dbReference type="SUPFAM" id="SSF81321">
    <property type="entry name" value="Family A G protein-coupled receptor-like"/>
    <property type="match status" value="1"/>
</dbReference>
<evidence type="ECO:0000313" key="12">
    <source>
        <dbReference type="Proteomes" id="UP000596742"/>
    </source>
</evidence>
<dbReference type="InterPro" id="IPR000276">
    <property type="entry name" value="GPCR_Rhodpsn"/>
</dbReference>
<protein>
    <recommendedName>
        <fullName evidence="10">G-protein coupled receptors family 1 profile domain-containing protein</fullName>
    </recommendedName>
</protein>
<keyword evidence="2 9" id="KW-0812">Transmembrane</keyword>
<dbReference type="Gene3D" id="1.20.1070.10">
    <property type="entry name" value="Rhodopsin 7-helix transmembrane proteins"/>
    <property type="match status" value="1"/>
</dbReference>
<reference evidence="11" key="1">
    <citation type="submission" date="2018-11" db="EMBL/GenBank/DDBJ databases">
        <authorList>
            <person name="Alioto T."/>
            <person name="Alioto T."/>
        </authorList>
    </citation>
    <scope>NUCLEOTIDE SEQUENCE</scope>
</reference>
<organism evidence="11 12">
    <name type="scientific">Mytilus galloprovincialis</name>
    <name type="common">Mediterranean mussel</name>
    <dbReference type="NCBI Taxonomy" id="29158"/>
    <lineage>
        <taxon>Eukaryota</taxon>
        <taxon>Metazoa</taxon>
        <taxon>Spiralia</taxon>
        <taxon>Lophotrochozoa</taxon>
        <taxon>Mollusca</taxon>
        <taxon>Bivalvia</taxon>
        <taxon>Autobranchia</taxon>
        <taxon>Pteriomorphia</taxon>
        <taxon>Mytilida</taxon>
        <taxon>Mytiloidea</taxon>
        <taxon>Mytilidae</taxon>
        <taxon>Mytilinae</taxon>
        <taxon>Mytilus</taxon>
    </lineage>
</organism>
<feature type="transmembrane region" description="Helical" evidence="9">
    <location>
        <begin position="74"/>
        <end position="94"/>
    </location>
</feature>
<feature type="transmembrane region" description="Helical" evidence="9">
    <location>
        <begin position="153"/>
        <end position="173"/>
    </location>
</feature>
<dbReference type="PRINTS" id="PR00237">
    <property type="entry name" value="GPCRRHODOPSN"/>
</dbReference>
<keyword evidence="6" id="KW-0675">Receptor</keyword>
<keyword evidence="12" id="KW-1185">Reference proteome</keyword>
<evidence type="ECO:0000313" key="11">
    <source>
        <dbReference type="EMBL" id="VDI47817.1"/>
    </source>
</evidence>
<dbReference type="GO" id="GO:0004930">
    <property type="term" value="F:G protein-coupled receptor activity"/>
    <property type="evidence" value="ECO:0007669"/>
    <property type="project" value="UniProtKB-KW"/>
</dbReference>
<evidence type="ECO:0000259" key="10">
    <source>
        <dbReference type="PROSITE" id="PS50262"/>
    </source>
</evidence>
<feature type="transmembrane region" description="Helical" evidence="9">
    <location>
        <begin position="203"/>
        <end position="225"/>
    </location>
</feature>
<dbReference type="GO" id="GO:0016020">
    <property type="term" value="C:membrane"/>
    <property type="evidence" value="ECO:0007669"/>
    <property type="project" value="UniProtKB-SubCell"/>
</dbReference>
<dbReference type="PANTHER" id="PTHR24238">
    <property type="entry name" value="G-PROTEIN COUPLED RECEPTOR"/>
    <property type="match status" value="1"/>
</dbReference>
<feature type="transmembrane region" description="Helical" evidence="9">
    <location>
        <begin position="41"/>
        <end position="62"/>
    </location>
</feature>
<dbReference type="EMBL" id="UYJE01006657">
    <property type="protein sequence ID" value="VDI47817.1"/>
    <property type="molecule type" value="Genomic_DNA"/>
</dbReference>
<feature type="domain" description="G-protein coupled receptors family 1 profile" evidence="10">
    <location>
        <begin position="53"/>
        <end position="375"/>
    </location>
</feature>
<dbReference type="InterPro" id="IPR017452">
    <property type="entry name" value="GPCR_Rhodpsn_7TM"/>
</dbReference>
<dbReference type="AlphaFoldDB" id="A0A8B6FC29"/>
<accession>A0A8B6FC29</accession>
<dbReference type="Pfam" id="PF00001">
    <property type="entry name" value="7tm_1"/>
    <property type="match status" value="1"/>
</dbReference>
<feature type="transmembrane region" description="Helical" evidence="9">
    <location>
        <begin position="314"/>
        <end position="334"/>
    </location>
</feature>
<feature type="compositionally biased region" description="Basic and acidic residues" evidence="8">
    <location>
        <begin position="239"/>
        <end position="251"/>
    </location>
</feature>
<keyword evidence="7" id="KW-0807">Transducer</keyword>
<evidence type="ECO:0000256" key="4">
    <source>
        <dbReference type="ARBA" id="ARBA00023040"/>
    </source>
</evidence>
<dbReference type="OrthoDB" id="6077868at2759"/>
<evidence type="ECO:0000256" key="2">
    <source>
        <dbReference type="ARBA" id="ARBA00022692"/>
    </source>
</evidence>
<feature type="region of interest" description="Disordered" evidence="8">
    <location>
        <begin position="239"/>
        <end position="259"/>
    </location>
</feature>
<evidence type="ECO:0000256" key="6">
    <source>
        <dbReference type="ARBA" id="ARBA00023170"/>
    </source>
</evidence>
<dbReference type="Proteomes" id="UP000596742">
    <property type="component" value="Unassembled WGS sequence"/>
</dbReference>
<gene>
    <name evidence="11" type="ORF">MGAL_10B043414</name>
</gene>
<keyword evidence="4" id="KW-0297">G-protein coupled receptor</keyword>
<dbReference type="CDD" id="cd00637">
    <property type="entry name" value="7tm_classA_rhodopsin-like"/>
    <property type="match status" value="1"/>
</dbReference>
<name>A0A8B6FC29_MYTGA</name>
<dbReference type="PANTHER" id="PTHR24238:SF47">
    <property type="entry name" value="ECDYSTEROIDS_DOPAMINE RECEPTOR-RELATED"/>
    <property type="match status" value="1"/>
</dbReference>
<evidence type="ECO:0000256" key="8">
    <source>
        <dbReference type="SAM" id="MobiDB-lite"/>
    </source>
</evidence>
<evidence type="ECO:0000256" key="7">
    <source>
        <dbReference type="ARBA" id="ARBA00023224"/>
    </source>
</evidence>
<evidence type="ECO:0000256" key="5">
    <source>
        <dbReference type="ARBA" id="ARBA00023136"/>
    </source>
</evidence>
<keyword evidence="5 9" id="KW-0472">Membrane</keyword>
<keyword evidence="3 9" id="KW-1133">Transmembrane helix</keyword>
<comment type="subcellular location">
    <subcellularLocation>
        <location evidence="1">Membrane</location>
        <topology evidence="1">Multi-pass membrane protein</topology>
    </subcellularLocation>
</comment>
<evidence type="ECO:0000256" key="9">
    <source>
        <dbReference type="SAM" id="Phobius"/>
    </source>
</evidence>
<sequence>MTLTFTKMNVNNTKMNVNNTTMDGTDYWNAYFVHLYIPLDILLILFIITGVTGNGLVVYIYGFKRKTIKDGQYFLPYLAVANLLESIICSLNGLAMTLMPLTNEFDILCKCGGLLGSAIICMGVCLLVMIAIQRYLKVCRPNGPIMTIKWRKIIMICGMFISGVLAGPSLIAYGSVPLESNNRNISGKICGKITSTVSSIYDAVLGVAFILFCGLLIVPYCLIAWKTCRHLKKRDQRNFESQKRCRKENTENQRQGNSISTLDTELKPECSIDLPSNKQQSNKITRDHENNSLRYHQKVKQKQQKTNQRIISKVTKMCLIITLTFLISSIPKMLLTFAEIVPSSFFENATDMEILGLMFVNQFYIFNSIANPFIYTFFDKTFKTEIKNIFCSCICTKKR</sequence>